<keyword evidence="1" id="KW-0812">Transmembrane</keyword>
<protein>
    <submittedName>
        <fullName evidence="2">NusG domain II-containing protein</fullName>
    </submittedName>
</protein>
<dbReference type="Gene3D" id="2.60.320.10">
    <property type="entry name" value="N-utilization substance G protein NusG, insert domain"/>
    <property type="match status" value="1"/>
</dbReference>
<proteinExistence type="predicted"/>
<gene>
    <name evidence="2" type="ORF">IAA67_01435</name>
</gene>
<reference evidence="2" key="2">
    <citation type="journal article" date="2021" name="PeerJ">
        <title>Extensive microbial diversity within the chicken gut microbiome revealed by metagenomics and culture.</title>
        <authorList>
            <person name="Gilroy R."/>
            <person name="Ravi A."/>
            <person name="Getino M."/>
            <person name="Pursley I."/>
            <person name="Horton D.L."/>
            <person name="Alikhan N.F."/>
            <person name="Baker D."/>
            <person name="Gharbi K."/>
            <person name="Hall N."/>
            <person name="Watson M."/>
            <person name="Adriaenssens E.M."/>
            <person name="Foster-Nyarko E."/>
            <person name="Jarju S."/>
            <person name="Secka A."/>
            <person name="Antonio M."/>
            <person name="Oren A."/>
            <person name="Chaudhuri R.R."/>
            <person name="La Ragione R."/>
            <person name="Hildebrand F."/>
            <person name="Pallen M.J."/>
        </authorList>
    </citation>
    <scope>NUCLEOTIDE SEQUENCE</scope>
    <source>
        <strain evidence="2">ChiSjej2B20-13462</strain>
    </source>
</reference>
<reference evidence="2" key="1">
    <citation type="submission" date="2020-10" db="EMBL/GenBank/DDBJ databases">
        <authorList>
            <person name="Gilroy R."/>
        </authorList>
    </citation>
    <scope>NUCLEOTIDE SEQUENCE</scope>
    <source>
        <strain evidence="2">ChiSjej2B20-13462</strain>
    </source>
</reference>
<dbReference type="Proteomes" id="UP000886874">
    <property type="component" value="Unassembled WGS sequence"/>
</dbReference>
<sequence>MDKVRQQPPESGRAEGLRPRWGDWLVAAVVVLVAAASLAAWLCRDGGRPETVQVWQNGVLIREVPLWSDVTFTVEGAYTNTVQVSYGKVAVVESDCPTQVCVHTGWQRYAGQTIVCLPNGVELRLVGGGAEIDAVTG</sequence>
<evidence type="ECO:0000256" key="1">
    <source>
        <dbReference type="SAM" id="Phobius"/>
    </source>
</evidence>
<evidence type="ECO:0000313" key="3">
    <source>
        <dbReference type="Proteomes" id="UP000886874"/>
    </source>
</evidence>
<dbReference type="Pfam" id="PF07009">
    <property type="entry name" value="NusG_II"/>
    <property type="match status" value="1"/>
</dbReference>
<accession>A0A9D0Z4B5</accession>
<name>A0A9D0Z4B5_9FIRM</name>
<keyword evidence="1" id="KW-0472">Membrane</keyword>
<feature type="transmembrane region" description="Helical" evidence="1">
    <location>
        <begin position="21"/>
        <end position="42"/>
    </location>
</feature>
<dbReference type="CDD" id="cd09846">
    <property type="entry name" value="DUF1312"/>
    <property type="match status" value="1"/>
</dbReference>
<dbReference type="InterPro" id="IPR038690">
    <property type="entry name" value="NusG_2_sf"/>
</dbReference>
<keyword evidence="1" id="KW-1133">Transmembrane helix</keyword>
<dbReference type="AlphaFoldDB" id="A0A9D0Z4B5"/>
<organism evidence="2 3">
    <name type="scientific">Candidatus Avoscillospira stercorigallinarum</name>
    <dbReference type="NCBI Taxonomy" id="2840708"/>
    <lineage>
        <taxon>Bacteria</taxon>
        <taxon>Bacillati</taxon>
        <taxon>Bacillota</taxon>
        <taxon>Clostridia</taxon>
        <taxon>Eubacteriales</taxon>
        <taxon>Oscillospiraceae</taxon>
        <taxon>Oscillospiraceae incertae sedis</taxon>
        <taxon>Candidatus Avoscillospira</taxon>
    </lineage>
</organism>
<evidence type="ECO:0000313" key="2">
    <source>
        <dbReference type="EMBL" id="HIQ68981.1"/>
    </source>
</evidence>
<dbReference type="EMBL" id="DVFN01000017">
    <property type="protein sequence ID" value="HIQ68981.1"/>
    <property type="molecule type" value="Genomic_DNA"/>
</dbReference>
<comment type="caution">
    <text evidence="2">The sequence shown here is derived from an EMBL/GenBank/DDBJ whole genome shotgun (WGS) entry which is preliminary data.</text>
</comment>